<evidence type="ECO:0000313" key="5">
    <source>
        <dbReference type="EMBL" id="KAF2966543.1"/>
    </source>
</evidence>
<feature type="chain" id="PRO_5028975377" evidence="2">
    <location>
        <begin position="19"/>
        <end position="1066"/>
    </location>
</feature>
<evidence type="ECO:0000256" key="2">
    <source>
        <dbReference type="SAM" id="SignalP"/>
    </source>
</evidence>
<dbReference type="Gene3D" id="3.90.226.10">
    <property type="entry name" value="2-enoyl-CoA Hydratase, Chain A, domain 1"/>
    <property type="match status" value="1"/>
</dbReference>
<keyword evidence="1" id="KW-1133">Transmembrane helix</keyword>
<comment type="caution">
    <text evidence="5">The sequence shown here is derived from an EMBL/GenBank/DDBJ whole genome shotgun (WGS) entry which is preliminary data.</text>
</comment>
<keyword evidence="2" id="KW-0732">Signal</keyword>
<accession>A0A7C8IPR6</accession>
<evidence type="ECO:0000259" key="3">
    <source>
        <dbReference type="Pfam" id="PF03572"/>
    </source>
</evidence>
<keyword evidence="6" id="KW-1185">Reference proteome</keyword>
<dbReference type="Gene3D" id="2.90.10.10">
    <property type="entry name" value="Bulb-type lectin domain"/>
    <property type="match status" value="1"/>
</dbReference>
<feature type="domain" description="CPAF-like PDZ" evidence="4">
    <location>
        <begin position="165"/>
        <end position="287"/>
    </location>
</feature>
<feature type="signal peptide" evidence="2">
    <location>
        <begin position="1"/>
        <end position="18"/>
    </location>
</feature>
<reference evidence="5 6" key="1">
    <citation type="submission" date="2019-12" db="EMBL/GenBank/DDBJ databases">
        <title>Draft genome sequence of the ascomycete Xylaria multiplex DSM 110363.</title>
        <authorList>
            <person name="Buettner E."/>
            <person name="Kellner H."/>
        </authorList>
    </citation>
    <scope>NUCLEOTIDE SEQUENCE [LARGE SCALE GENOMIC DNA]</scope>
    <source>
        <strain evidence="5 6">DSM 110363</strain>
    </source>
</reference>
<sequence length="1066" mass="117050">MLSLMLLLFVLGLGYVSASMVPKSALPQPLSTRDSSSTSNSDAPFANICGEIIDDVNDGYFVFYASAAYDCLRSVPFNDAVALRFIDYYNMTMQFHSTVSLLRNPPEGYQQPAFDILQGLANLRGNVTTNIYKNQYAFEADLQYLIYQMHDTHVDLSAGILAAFTFASPMEILSASIDGTAEPEIWFKSDIIDYINNPGGPPPSPIVSINGEDVVEYLTRFAALNSQGTLEPHADWNQLMASPAIDIQYSVSYFTGAATFYPGDELNFTQANGTLTPMRWLAYYNEPYFTGPLTTGGDFYNYFVLGNLPASYDITPLPDIFNESMYAASQLETDPIIIKNWSDVTSAYPENPIVIQDGLYPGSGAILTAYLLPEISTSVLSLPTFSEFDSDIQPFATAIDQFIGNATSQGLKKVIIDLQQNTGGDVLLAFSAFKQFFPQSIPFAGSHRRSHYLGNILGKTLTEFWDGLSLDDKPEWEGNEWVVTPRINAATGRNFTSWEEYAGPIQYGADDFSLAERYNLSNVLFDESIFDGWYPVDYVEQPTEPNPWDPSNIVILTDGLCASTCSLFVEMMTEAGVRTVAVGGRPETGPMQAASGTRGAATYTAAQLDNDFWNASVIVPLDNSESSDLDTLNTLTTIISTRDQGMWINWAGFTLRDQLSSIDDPEPLQLKYKPADCRIYWTIDNVLNFTRLWSDVSAAIWDDQSLCVKGSTEFTTNRGNNDTEKMPPSRLFDAPPPPPVVPGVDFDASTTGLWDGSGGSKTFDFLRQKTSKSLLPTTRERIFEGLLCLWVHKHGHALPCGGSDLSTPFKFAGEFDKQSNQPAWPKQLWGLGTAWRLPANENRQGKAVKTRPLLIYDENELPELNDRRCQDSNVIAFGLFQMVMLPFLITVFGSGALTAAASIGSLQRRDGVNGDIAQFSLGWSTCAGTVAALSSGSHLEFQSDGNLVLYFSGGISFNTGFSDPSLPCSNPCNCRLILQEDGNLVTYINYGQPNQVVGWNSGTVGVSSKTGTKASYFEVFGNNVAINNFPFVAVVDSKGYGLYTTGEFSFQARVSAKAWNMDVIVV</sequence>
<dbReference type="Pfam" id="PF03572">
    <property type="entry name" value="Peptidase_S41"/>
    <property type="match status" value="1"/>
</dbReference>
<feature type="domain" description="Tail specific protease" evidence="3">
    <location>
        <begin position="379"/>
        <end position="585"/>
    </location>
</feature>
<dbReference type="InParanoid" id="A0A7C8IPR6"/>
<dbReference type="OrthoDB" id="27214at2759"/>
<dbReference type="GO" id="GO:0006508">
    <property type="term" value="P:proteolysis"/>
    <property type="evidence" value="ECO:0007669"/>
    <property type="project" value="InterPro"/>
</dbReference>
<protein>
    <submittedName>
        <fullName evidence="5">Uncharacterized protein</fullName>
    </submittedName>
</protein>
<organism evidence="5 6">
    <name type="scientific">Xylaria multiplex</name>
    <dbReference type="NCBI Taxonomy" id="323545"/>
    <lineage>
        <taxon>Eukaryota</taxon>
        <taxon>Fungi</taxon>
        <taxon>Dikarya</taxon>
        <taxon>Ascomycota</taxon>
        <taxon>Pezizomycotina</taxon>
        <taxon>Sordariomycetes</taxon>
        <taxon>Xylariomycetidae</taxon>
        <taxon>Xylariales</taxon>
        <taxon>Xylariaceae</taxon>
        <taxon>Xylaria</taxon>
    </lineage>
</organism>
<dbReference type="Pfam" id="PF23658">
    <property type="entry name" value="PDZ_CPAF_rel"/>
    <property type="match status" value="1"/>
</dbReference>
<evidence type="ECO:0000259" key="4">
    <source>
        <dbReference type="Pfam" id="PF23658"/>
    </source>
</evidence>
<dbReference type="SUPFAM" id="SSF51110">
    <property type="entry name" value="alpha-D-mannose-specific plant lectins"/>
    <property type="match status" value="1"/>
</dbReference>
<keyword evidence="1" id="KW-0472">Membrane</keyword>
<dbReference type="InterPro" id="IPR029045">
    <property type="entry name" value="ClpP/crotonase-like_dom_sf"/>
</dbReference>
<dbReference type="SUPFAM" id="SSF52096">
    <property type="entry name" value="ClpP/crotonase"/>
    <property type="match status" value="1"/>
</dbReference>
<gene>
    <name evidence="5" type="ORF">GQX73_g7024</name>
</gene>
<keyword evidence="1" id="KW-0812">Transmembrane</keyword>
<dbReference type="InterPro" id="IPR005151">
    <property type="entry name" value="Tail-specific_protease"/>
</dbReference>
<dbReference type="InterPro" id="IPR036426">
    <property type="entry name" value="Bulb-type_lectin_dom_sf"/>
</dbReference>
<dbReference type="GO" id="GO:0008236">
    <property type="term" value="F:serine-type peptidase activity"/>
    <property type="evidence" value="ECO:0007669"/>
    <property type="project" value="InterPro"/>
</dbReference>
<dbReference type="Proteomes" id="UP000481858">
    <property type="component" value="Unassembled WGS sequence"/>
</dbReference>
<dbReference type="InterPro" id="IPR056186">
    <property type="entry name" value="PDZ_CPAF-rel"/>
</dbReference>
<dbReference type="InterPro" id="IPR052766">
    <property type="entry name" value="S41A_metabolite_peptidase"/>
</dbReference>
<proteinExistence type="predicted"/>
<name>A0A7C8IPR6_9PEZI</name>
<dbReference type="EMBL" id="WUBL01000086">
    <property type="protein sequence ID" value="KAF2966543.1"/>
    <property type="molecule type" value="Genomic_DNA"/>
</dbReference>
<evidence type="ECO:0000256" key="1">
    <source>
        <dbReference type="SAM" id="Phobius"/>
    </source>
</evidence>
<evidence type="ECO:0000313" key="6">
    <source>
        <dbReference type="Proteomes" id="UP000481858"/>
    </source>
</evidence>
<feature type="transmembrane region" description="Helical" evidence="1">
    <location>
        <begin position="874"/>
        <end position="899"/>
    </location>
</feature>
<dbReference type="AlphaFoldDB" id="A0A7C8IPR6"/>
<dbReference type="PANTHER" id="PTHR37049">
    <property type="entry name" value="PEPTIDASE S41 FAMILY PROTEIN"/>
    <property type="match status" value="1"/>
</dbReference>
<dbReference type="PANTHER" id="PTHR37049:SF5">
    <property type="entry name" value="TAIL SPECIFIC PROTEASE DOMAIN-CONTAINING PROTEIN"/>
    <property type="match status" value="1"/>
</dbReference>